<protein>
    <submittedName>
        <fullName evidence="3">Auxin-responsive protein SAUR64-like</fullName>
    </submittedName>
</protein>
<dbReference type="AlphaFoldDB" id="A0A8B7BLZ7"/>
<comment type="similarity">
    <text evidence="1">Belongs to the ARG7 family.</text>
</comment>
<dbReference type="RefSeq" id="XP_008781251.1">
    <property type="nucleotide sequence ID" value="XM_008783029.4"/>
</dbReference>
<dbReference type="InterPro" id="IPR003676">
    <property type="entry name" value="SAUR_fam"/>
</dbReference>
<dbReference type="Pfam" id="PF02519">
    <property type="entry name" value="Auxin_inducible"/>
    <property type="match status" value="1"/>
</dbReference>
<dbReference type="OrthoDB" id="1936278at2759"/>
<dbReference type="GO" id="GO:0009733">
    <property type="term" value="P:response to auxin"/>
    <property type="evidence" value="ECO:0007669"/>
    <property type="project" value="InterPro"/>
</dbReference>
<reference evidence="2" key="1">
    <citation type="journal article" date="2019" name="Nat. Commun.">
        <title>Genome-wide association mapping of date palm fruit traits.</title>
        <authorList>
            <person name="Hazzouri K.M."/>
            <person name="Gros-Balthazard M."/>
            <person name="Flowers J.M."/>
            <person name="Copetti D."/>
            <person name="Lemansour A."/>
            <person name="Lebrun M."/>
            <person name="Masmoudi K."/>
            <person name="Ferrand S."/>
            <person name="Dhar M.I."/>
            <person name="Fresquez Z.A."/>
            <person name="Rosas U."/>
            <person name="Zhang J."/>
            <person name="Talag J."/>
            <person name="Lee S."/>
            <person name="Kudrna D."/>
            <person name="Powell R.F."/>
            <person name="Leitch I.J."/>
            <person name="Krueger R.R."/>
            <person name="Wing R.A."/>
            <person name="Amiri K.M.A."/>
            <person name="Purugganan M.D."/>
        </authorList>
    </citation>
    <scope>NUCLEOTIDE SEQUENCE [LARGE SCALE GENOMIC DNA]</scope>
    <source>
        <strain evidence="2">cv. Khalas</strain>
    </source>
</reference>
<accession>A0A8B7BLZ7</accession>
<dbReference type="KEGG" id="pda:103701074"/>
<dbReference type="PANTHER" id="PTHR31175:SF82">
    <property type="entry name" value="AUXIN-RESPONSIVE PROTEIN SAUR65"/>
    <property type="match status" value="1"/>
</dbReference>
<reference evidence="3" key="2">
    <citation type="submission" date="2025-08" db="UniProtKB">
        <authorList>
            <consortium name="RefSeq"/>
        </authorList>
    </citation>
    <scope>IDENTIFICATION</scope>
    <source>
        <tissue evidence="3">Young leaves</tissue>
    </source>
</reference>
<evidence type="ECO:0000313" key="3">
    <source>
        <dbReference type="RefSeq" id="XP_008781251.1"/>
    </source>
</evidence>
<evidence type="ECO:0000313" key="2">
    <source>
        <dbReference type="Proteomes" id="UP000228380"/>
    </source>
</evidence>
<dbReference type="PANTHER" id="PTHR31175">
    <property type="entry name" value="AUXIN-RESPONSIVE FAMILY PROTEIN"/>
    <property type="match status" value="1"/>
</dbReference>
<name>A0A8B7BLZ7_PHODC</name>
<proteinExistence type="inferred from homology"/>
<dbReference type="GeneID" id="103701074"/>
<dbReference type="Proteomes" id="UP000228380">
    <property type="component" value="Chromosome 17"/>
</dbReference>
<sequence length="147" mass="16208">MLNTKKLVRMVRRWQRLAASGRRRITPAGADGAAASETSNSSVASRGHVFVYTADGKRFMVPLTYLNSSIFRELFRMSEEEFGLPSNGPITLPCDAASMEYIVSLLQSRVSTDVERAVVASIAKSRCTTSSLLPRGDNQQQLILYGF</sequence>
<keyword evidence="2" id="KW-1185">Reference proteome</keyword>
<evidence type="ECO:0000256" key="1">
    <source>
        <dbReference type="ARBA" id="ARBA00006974"/>
    </source>
</evidence>
<organism evidence="2 3">
    <name type="scientific">Phoenix dactylifera</name>
    <name type="common">Date palm</name>
    <dbReference type="NCBI Taxonomy" id="42345"/>
    <lineage>
        <taxon>Eukaryota</taxon>
        <taxon>Viridiplantae</taxon>
        <taxon>Streptophyta</taxon>
        <taxon>Embryophyta</taxon>
        <taxon>Tracheophyta</taxon>
        <taxon>Spermatophyta</taxon>
        <taxon>Magnoliopsida</taxon>
        <taxon>Liliopsida</taxon>
        <taxon>Arecaceae</taxon>
        <taxon>Coryphoideae</taxon>
        <taxon>Phoeniceae</taxon>
        <taxon>Phoenix</taxon>
    </lineage>
</organism>
<gene>
    <name evidence="3" type="primary">LOC103701074</name>
</gene>